<feature type="repeat" description="WD" evidence="3">
    <location>
        <begin position="1328"/>
        <end position="1359"/>
    </location>
</feature>
<evidence type="ECO:0000256" key="2">
    <source>
        <dbReference type="ARBA" id="ARBA00022737"/>
    </source>
</evidence>
<dbReference type="InterPro" id="IPR020472">
    <property type="entry name" value="WD40_PAC1"/>
</dbReference>
<reference evidence="6" key="2">
    <citation type="journal article" date="2023" name="BMC Genomics">
        <title>Pest status, molecular evolution, and epigenetic factors derived from the genome assembly of Frankliniella fusca, a thysanopteran phytovirus vector.</title>
        <authorList>
            <person name="Catto M.A."/>
            <person name="Labadie P.E."/>
            <person name="Jacobson A.L."/>
            <person name="Kennedy G.G."/>
            <person name="Srinivasan R."/>
            <person name="Hunt B.G."/>
        </authorList>
    </citation>
    <scope>NUCLEOTIDE SEQUENCE</scope>
    <source>
        <strain evidence="6">PL_HMW_Pooled</strain>
    </source>
</reference>
<feature type="repeat" description="WD" evidence="3">
    <location>
        <begin position="1517"/>
        <end position="1559"/>
    </location>
</feature>
<dbReference type="PROSITE" id="PS00678">
    <property type="entry name" value="WD_REPEATS_1"/>
    <property type="match status" value="1"/>
</dbReference>
<keyword evidence="7" id="KW-1185">Reference proteome</keyword>
<feature type="compositionally biased region" description="Acidic residues" evidence="4">
    <location>
        <begin position="786"/>
        <end position="809"/>
    </location>
</feature>
<dbReference type="PANTHER" id="PTHR19871:SF28">
    <property type="entry name" value="AAA+ ATPASE DOMAIN-CONTAINING PROTEIN"/>
    <property type="match status" value="1"/>
</dbReference>
<dbReference type="SUPFAM" id="SSF50978">
    <property type="entry name" value="WD40 repeat-like"/>
    <property type="match status" value="3"/>
</dbReference>
<feature type="repeat" description="WD" evidence="3">
    <location>
        <begin position="1475"/>
        <end position="1516"/>
    </location>
</feature>
<gene>
    <name evidence="6" type="ORF">KUF71_020176</name>
</gene>
<dbReference type="PANTHER" id="PTHR19871">
    <property type="entry name" value="BETA TRANSDUCIN-RELATED PROTEIN"/>
    <property type="match status" value="1"/>
</dbReference>
<reference evidence="6" key="1">
    <citation type="submission" date="2021-07" db="EMBL/GenBank/DDBJ databases">
        <authorList>
            <person name="Catto M.A."/>
            <person name="Jacobson A."/>
            <person name="Kennedy G."/>
            <person name="Labadie P."/>
            <person name="Hunt B.G."/>
            <person name="Srinivasan R."/>
        </authorList>
    </citation>
    <scope>NUCLEOTIDE SEQUENCE</scope>
    <source>
        <strain evidence="6">PL_HMW_Pooled</strain>
        <tissue evidence="6">Head</tissue>
    </source>
</reference>
<evidence type="ECO:0000256" key="3">
    <source>
        <dbReference type="PROSITE-ProRule" id="PRU00221"/>
    </source>
</evidence>
<dbReference type="CDD" id="cd00200">
    <property type="entry name" value="WD40"/>
    <property type="match status" value="2"/>
</dbReference>
<dbReference type="InterPro" id="IPR019775">
    <property type="entry name" value="WD40_repeat_CS"/>
</dbReference>
<feature type="repeat" description="WD" evidence="3">
    <location>
        <begin position="1560"/>
        <end position="1601"/>
    </location>
</feature>
<dbReference type="InterPro" id="IPR027417">
    <property type="entry name" value="P-loop_NTPase"/>
</dbReference>
<dbReference type="InterPro" id="IPR001680">
    <property type="entry name" value="WD40_rpt"/>
</dbReference>
<dbReference type="SMART" id="SM00382">
    <property type="entry name" value="AAA"/>
    <property type="match status" value="1"/>
</dbReference>
<feature type="region of interest" description="Disordered" evidence="4">
    <location>
        <begin position="757"/>
        <end position="852"/>
    </location>
</feature>
<keyword evidence="2" id="KW-0677">Repeat</keyword>
<evidence type="ECO:0000313" key="6">
    <source>
        <dbReference type="EMBL" id="KAK3910407.1"/>
    </source>
</evidence>
<dbReference type="PROSITE" id="PS50294">
    <property type="entry name" value="WD_REPEATS_REGION"/>
    <property type="match status" value="6"/>
</dbReference>
<dbReference type="InterPro" id="IPR015943">
    <property type="entry name" value="WD40/YVTN_repeat-like_dom_sf"/>
</dbReference>
<protein>
    <submittedName>
        <fullName evidence="6">WD repeat-containing protein alr3466</fullName>
    </submittedName>
</protein>
<name>A0AAE1GWB0_9NEOP</name>
<feature type="repeat" description="WD" evidence="3">
    <location>
        <begin position="1220"/>
        <end position="1261"/>
    </location>
</feature>
<dbReference type="Gene3D" id="3.40.50.300">
    <property type="entry name" value="P-loop containing nucleotide triphosphate hydrolases"/>
    <property type="match status" value="1"/>
</dbReference>
<sequence>SPSVPATSKLHGPAQTVVAEWQQHEYRQGQRAAKPHGVHLRCVPDPRQAARQAGSWWMLALNITSLFDFLKSSAFSLITFFRSPAVIKFSTASVRIKTDDAAVAFGSGCSGGSMATEDVLEVLRGRTRTGDSLPAPKQVKVFISCDRAEFVEERRMLLEQVGPDLQTQYDNSGFEIELVDMHYGAAETCDPLLDPHLFDDHLEDIRDSFRVNQLCFLLVLVGDEARPAPPPLELDAGLHRELLAGADPEARALLQRWLAPGRDGGARLREPGQQRDQQQQFQRVLQALRDGARRLGPASPAAHQAAALLQSGLHRQLMFALSLDPDARKGIMSITRQSKPGPSVEPLSSALAEHLPPENRGSVKPPASGNYEEEAYSDSFQLQARLVVGGGVRRAISARVEPSVKNKTSTRRRCATSRCASGWARARAPGGLLPGLDGVLAEVRARLQAQHASADRHPPLLLVGQPGAGKSALLNAIYREAEDWLGGPVNRIVRVCGATPRASYALELVRLLCQHFAVLTKQSIITKDASLEQPYVQAWFERLMKRVEESGETMLVLLDDLPRGPPALSWLPMQLPRNIHLVATSSAGPDALRLTPAQRERLRSSECLVTLPPPAEPGLERQAQQELVRLETRWGRVAVGRLAGYLACTEYGLSETELLELLMPTAQSSPAPLLLEQGHFNFSTFCRVRRSIGHLLLSKVMSGKVLLTWRHQSMRQLCKQRYLGDRDSLQAAHAAIASLFFSEFIAEGDIADLAGGDGDAQAAADRRRTSTPQATQDDPLDREIIKEEEEEEDDTDLIREEEEDEEAVEAAERAGEQRAEARRLQQLLQQQQQQHAKDDDSDSDKDSQDTPCDVSYSLRHVEEAWLHLLGAGDHTHLLRHTVCSFDFLLAAVQTVSVGYLRCVLEHARCYLLDRALELVYYTLRKAGDVLVRDPLQLAAQLVCWLRPAGPSHQEHKMDRDRDMDTCAPQPLPDLVSRLLSASMAWCDGYNGPLLVPLTGWLQAPLPLQIRSMVCSHSVRLVEPTPCGQHVIVVPAGSSIDPQMWHIMSNALVTTFKGHGAPVTCMHTTPTQLITGSSDLHVIVWSLKTYEILTKIHEHIAPVMCITPALGGSVVVSGGEDSSIVVANMQTGRRVMKIDHHRGPVTALKINSYGDVLVSGSTDQTVCLWALDTCQMLNVIQVATGVSLIGLSPDSVFLLVVLDNNELVLHSTATGTEIHALRGHRAKARSLCLASDNRRAVLGGEDGKVYVFDLHSGRLERTLDTHTSAVTGVCCTERDDFLLTAGGNVVTLWSFRRDEASAAAGVAGMPGVAEVAVSLGPRGGAPRQEDVHTAPITSLEISRDGTTAVTGSVDSLVNIWLLSPPELHATLEGHIASVTSVSFAPNGLFCISGSEDKTVRVWGLTLGQCVATFKSRVWRPGGLLAVWVADDASLLQTCSGPGSSIAVSHDMKFAVSGVDDTSLRIWSLTREDERFTVSHSQEVTCLALSSDSLHLITGSRDTSLKVWQLAGGKLAQVLVGHTDDVTCVAVAVTNKSLVVSGSKDANLICWDINTGNDVHTLSGHLGCVTCVRVSGDGTLAVSGSEDRTIMVWDIGKGTPLTALVLHQPILGLAMASDASRIGVQLLDSRSLLIVFLHNTPASYVTLPAYVAPKEVEDLRPPPPKRAGRRLLKKEVSLDTYTWQKKYGQLTSSIMMAAVDERLKRRFSVSASMEEISKCKAAAPAPGMGGPEQAALAQSQHFDQLEALWNQRSPPQRRKNQLKKQTSLSSCRDILDQDTDITYEEGD</sequence>
<evidence type="ECO:0000259" key="5">
    <source>
        <dbReference type="SMART" id="SM00382"/>
    </source>
</evidence>
<dbReference type="InterPro" id="IPR003593">
    <property type="entry name" value="AAA+_ATPase"/>
</dbReference>
<feature type="repeat" description="WD" evidence="3">
    <location>
        <begin position="1137"/>
        <end position="1178"/>
    </location>
</feature>
<dbReference type="Pfam" id="PF25469">
    <property type="entry name" value="WHD_NWD1"/>
    <property type="match status" value="1"/>
</dbReference>
<comment type="caution">
    <text evidence="6">The sequence shown here is derived from an EMBL/GenBank/DDBJ whole genome shotgun (WGS) entry which is preliminary data.</text>
</comment>
<evidence type="ECO:0000256" key="4">
    <source>
        <dbReference type="SAM" id="MobiDB-lite"/>
    </source>
</evidence>
<feature type="compositionally biased region" description="Basic and acidic residues" evidence="4">
    <location>
        <begin position="810"/>
        <end position="823"/>
    </location>
</feature>
<feature type="compositionally biased region" description="Low complexity" evidence="4">
    <location>
        <begin position="824"/>
        <end position="834"/>
    </location>
</feature>
<feature type="repeat" description="WD" evidence="3">
    <location>
        <begin position="1370"/>
        <end position="1411"/>
    </location>
</feature>
<dbReference type="Proteomes" id="UP001219518">
    <property type="component" value="Unassembled WGS sequence"/>
</dbReference>
<feature type="domain" description="AAA+ ATPase" evidence="5">
    <location>
        <begin position="456"/>
        <end position="606"/>
    </location>
</feature>
<feature type="region of interest" description="Disordered" evidence="4">
    <location>
        <begin position="353"/>
        <end position="372"/>
    </location>
</feature>
<dbReference type="InterPro" id="IPR052752">
    <property type="entry name" value="NACHT-WD_repeat"/>
</dbReference>
<dbReference type="InterPro" id="IPR036322">
    <property type="entry name" value="WD40_repeat_dom_sf"/>
</dbReference>
<accession>A0AAE1GWB0</accession>
<dbReference type="SUPFAM" id="SSF52540">
    <property type="entry name" value="P-loop containing nucleoside triphosphate hydrolases"/>
    <property type="match status" value="1"/>
</dbReference>
<dbReference type="Pfam" id="PF00400">
    <property type="entry name" value="WD40"/>
    <property type="match status" value="9"/>
</dbReference>
<dbReference type="InterPro" id="IPR057588">
    <property type="entry name" value="NWD1/2-like_WH"/>
</dbReference>
<dbReference type="Gene3D" id="2.130.10.10">
    <property type="entry name" value="YVTN repeat-like/Quinoprotein amine dehydrogenase"/>
    <property type="match status" value="4"/>
</dbReference>
<dbReference type="SMART" id="SM00320">
    <property type="entry name" value="WD40"/>
    <property type="match status" value="11"/>
</dbReference>
<dbReference type="PROSITE" id="PS50082">
    <property type="entry name" value="WD_REPEATS_2"/>
    <property type="match status" value="8"/>
</dbReference>
<feature type="region of interest" description="Disordered" evidence="4">
    <location>
        <begin position="1747"/>
        <end position="1768"/>
    </location>
</feature>
<organism evidence="6 7">
    <name type="scientific">Frankliniella fusca</name>
    <dbReference type="NCBI Taxonomy" id="407009"/>
    <lineage>
        <taxon>Eukaryota</taxon>
        <taxon>Metazoa</taxon>
        <taxon>Ecdysozoa</taxon>
        <taxon>Arthropoda</taxon>
        <taxon>Hexapoda</taxon>
        <taxon>Insecta</taxon>
        <taxon>Pterygota</taxon>
        <taxon>Neoptera</taxon>
        <taxon>Paraneoptera</taxon>
        <taxon>Thysanoptera</taxon>
        <taxon>Terebrantia</taxon>
        <taxon>Thripoidea</taxon>
        <taxon>Thripidae</taxon>
        <taxon>Frankliniella</taxon>
    </lineage>
</organism>
<evidence type="ECO:0000256" key="1">
    <source>
        <dbReference type="ARBA" id="ARBA00022574"/>
    </source>
</evidence>
<dbReference type="EMBL" id="JAHWGI010000160">
    <property type="protein sequence ID" value="KAK3910407.1"/>
    <property type="molecule type" value="Genomic_DNA"/>
</dbReference>
<feature type="non-terminal residue" evidence="6">
    <location>
        <position position="1785"/>
    </location>
</feature>
<dbReference type="PRINTS" id="PR00320">
    <property type="entry name" value="GPROTEINBRPT"/>
</dbReference>
<feature type="repeat" description="WD" evidence="3">
    <location>
        <begin position="1055"/>
        <end position="1094"/>
    </location>
</feature>
<evidence type="ECO:0000313" key="7">
    <source>
        <dbReference type="Proteomes" id="UP001219518"/>
    </source>
</evidence>
<keyword evidence="1 3" id="KW-0853">WD repeat</keyword>
<proteinExistence type="predicted"/>